<evidence type="ECO:0000256" key="11">
    <source>
        <dbReference type="ARBA" id="ARBA00023303"/>
    </source>
</evidence>
<dbReference type="PRINTS" id="PR01078">
    <property type="entry name" value="AMINACHANNEL"/>
</dbReference>
<gene>
    <name evidence="13" type="primary">scnn1b-a</name>
    <name evidence="13" type="ORF">NPIL_16201</name>
</gene>
<comment type="subcellular location">
    <subcellularLocation>
        <location evidence="1">Membrane</location>
        <topology evidence="1">Multi-pass membrane protein</topology>
    </subcellularLocation>
</comment>
<name>A0A8X6TZ81_NEPPI</name>
<dbReference type="AlphaFoldDB" id="A0A8X6TZ81"/>
<dbReference type="PANTHER" id="PTHR11690:SF248">
    <property type="entry name" value="PICKPOCKET 17, ISOFORM A"/>
    <property type="match status" value="1"/>
</dbReference>
<dbReference type="Pfam" id="PF00858">
    <property type="entry name" value="ASC"/>
    <property type="match status" value="1"/>
</dbReference>
<protein>
    <submittedName>
        <fullName evidence="13">Amiloride-sensitive sodium channel subunit beta</fullName>
    </submittedName>
</protein>
<proteinExistence type="inferred from homology"/>
<evidence type="ECO:0000256" key="5">
    <source>
        <dbReference type="ARBA" id="ARBA00022692"/>
    </source>
</evidence>
<reference evidence="13" key="1">
    <citation type="submission" date="2020-08" db="EMBL/GenBank/DDBJ databases">
        <title>Multicomponent nature underlies the extraordinary mechanical properties of spider dragline silk.</title>
        <authorList>
            <person name="Kono N."/>
            <person name="Nakamura H."/>
            <person name="Mori M."/>
            <person name="Yoshida Y."/>
            <person name="Ohtoshi R."/>
            <person name="Malay A.D."/>
            <person name="Moran D.A.P."/>
            <person name="Tomita M."/>
            <person name="Numata K."/>
            <person name="Arakawa K."/>
        </authorList>
    </citation>
    <scope>NUCLEOTIDE SEQUENCE</scope>
</reference>
<evidence type="ECO:0000256" key="6">
    <source>
        <dbReference type="ARBA" id="ARBA00022989"/>
    </source>
</evidence>
<dbReference type="Gene3D" id="2.60.470.10">
    <property type="entry name" value="Acid-sensing ion channels like domains"/>
    <property type="match status" value="1"/>
</dbReference>
<keyword evidence="6" id="KW-1133">Transmembrane helix</keyword>
<keyword evidence="3 12" id="KW-0813">Transport</keyword>
<keyword evidence="11 12" id="KW-0407">Ion channel</keyword>
<dbReference type="EMBL" id="BMAW01019140">
    <property type="protein sequence ID" value="GFT61879.1"/>
    <property type="molecule type" value="Genomic_DNA"/>
</dbReference>
<accession>A0A8X6TZ81</accession>
<keyword evidence="10 12" id="KW-0739">Sodium transport</keyword>
<evidence type="ECO:0000256" key="3">
    <source>
        <dbReference type="ARBA" id="ARBA00022448"/>
    </source>
</evidence>
<evidence type="ECO:0000313" key="13">
    <source>
        <dbReference type="EMBL" id="GFT61879.1"/>
    </source>
</evidence>
<evidence type="ECO:0000256" key="1">
    <source>
        <dbReference type="ARBA" id="ARBA00004141"/>
    </source>
</evidence>
<evidence type="ECO:0000256" key="4">
    <source>
        <dbReference type="ARBA" id="ARBA00022461"/>
    </source>
</evidence>
<dbReference type="InterPro" id="IPR001873">
    <property type="entry name" value="ENaC"/>
</dbReference>
<dbReference type="Gene3D" id="1.10.287.770">
    <property type="entry name" value="YojJ-like"/>
    <property type="match status" value="1"/>
</dbReference>
<dbReference type="Proteomes" id="UP000887013">
    <property type="component" value="Unassembled WGS sequence"/>
</dbReference>
<keyword evidence="4 12" id="KW-0894">Sodium channel</keyword>
<keyword evidence="14" id="KW-1185">Reference proteome</keyword>
<keyword evidence="8 12" id="KW-0406">Ion transport</keyword>
<organism evidence="13 14">
    <name type="scientific">Nephila pilipes</name>
    <name type="common">Giant wood spider</name>
    <name type="synonym">Nephila maculata</name>
    <dbReference type="NCBI Taxonomy" id="299642"/>
    <lineage>
        <taxon>Eukaryota</taxon>
        <taxon>Metazoa</taxon>
        <taxon>Ecdysozoa</taxon>
        <taxon>Arthropoda</taxon>
        <taxon>Chelicerata</taxon>
        <taxon>Arachnida</taxon>
        <taxon>Araneae</taxon>
        <taxon>Araneomorphae</taxon>
        <taxon>Entelegynae</taxon>
        <taxon>Araneoidea</taxon>
        <taxon>Nephilidae</taxon>
        <taxon>Nephila</taxon>
    </lineage>
</organism>
<comment type="similarity">
    <text evidence="2 12">Belongs to the amiloride-sensitive sodium channel (TC 1.A.6) family.</text>
</comment>
<evidence type="ECO:0000256" key="8">
    <source>
        <dbReference type="ARBA" id="ARBA00023065"/>
    </source>
</evidence>
<dbReference type="GO" id="GO:0015280">
    <property type="term" value="F:ligand-gated sodium channel activity"/>
    <property type="evidence" value="ECO:0007669"/>
    <property type="project" value="TreeGrafter"/>
</dbReference>
<evidence type="ECO:0000256" key="2">
    <source>
        <dbReference type="ARBA" id="ARBA00007193"/>
    </source>
</evidence>
<dbReference type="PANTHER" id="PTHR11690">
    <property type="entry name" value="AMILORIDE-SENSITIVE SODIUM CHANNEL-RELATED"/>
    <property type="match status" value="1"/>
</dbReference>
<dbReference type="GO" id="GO:0005886">
    <property type="term" value="C:plasma membrane"/>
    <property type="evidence" value="ECO:0007669"/>
    <property type="project" value="TreeGrafter"/>
</dbReference>
<keyword evidence="5 12" id="KW-0812">Transmembrane</keyword>
<evidence type="ECO:0000256" key="12">
    <source>
        <dbReference type="RuleBase" id="RU000679"/>
    </source>
</evidence>
<evidence type="ECO:0000256" key="7">
    <source>
        <dbReference type="ARBA" id="ARBA00023053"/>
    </source>
</evidence>
<dbReference type="OrthoDB" id="6433593at2759"/>
<evidence type="ECO:0000256" key="9">
    <source>
        <dbReference type="ARBA" id="ARBA00023136"/>
    </source>
</evidence>
<sequence length="381" mass="42722">MKSKFQTCLYEYLKPTFCFQFPRGGSGPLVIPERRNFYSCNSQLGGTQNKKAEDIMKFLETNFNLDLNQRIIIGHQLTDLIENCSFAGKPCKGHFSVFANGQYGNCFTLNEFSGFSISALATKFIDKSKGLEITLNAETSQYVPISQTVGFRIVIHDPSEEPNPEGNGISVSPGYETNILLRQSLIKRLPAPYTDQCVFYSSTSPFGKSQALCMQACVQEYNYAKCECIEPQFLTVADRRLCNVTNSTDVCCLDSVLNHLAVHGTDCECPLPCVSMYFNELVMKSIWPSKASFYKGQTNITERDLKHYRASHAKINIFFSTLERTVYEQKPMFHATEIFSHLGGEFGLWLGLSLVALFEFVEAILSIISNFIFNSGSGLVS</sequence>
<evidence type="ECO:0000313" key="14">
    <source>
        <dbReference type="Proteomes" id="UP000887013"/>
    </source>
</evidence>
<evidence type="ECO:0000256" key="10">
    <source>
        <dbReference type="ARBA" id="ARBA00023201"/>
    </source>
</evidence>
<keyword evidence="9" id="KW-0472">Membrane</keyword>
<keyword evidence="7" id="KW-0915">Sodium</keyword>
<comment type="caution">
    <text evidence="13">The sequence shown here is derived from an EMBL/GenBank/DDBJ whole genome shotgun (WGS) entry which is preliminary data.</text>
</comment>